<dbReference type="Gene3D" id="1.25.40.180">
    <property type="match status" value="2"/>
</dbReference>
<dbReference type="GO" id="GO:0006417">
    <property type="term" value="P:regulation of translation"/>
    <property type="evidence" value="ECO:0007669"/>
    <property type="project" value="UniProtKB-KW"/>
</dbReference>
<evidence type="ECO:0000259" key="4">
    <source>
        <dbReference type="PROSITE" id="PS51366"/>
    </source>
</evidence>
<dbReference type="AlphaFoldDB" id="A0A915J937"/>
<evidence type="ECO:0000313" key="5">
    <source>
        <dbReference type="Proteomes" id="UP000887565"/>
    </source>
</evidence>
<evidence type="ECO:0000256" key="2">
    <source>
        <dbReference type="SAM" id="MobiDB-lite"/>
    </source>
</evidence>
<dbReference type="InterPro" id="IPR003307">
    <property type="entry name" value="W2_domain"/>
</dbReference>
<keyword evidence="5" id="KW-1185">Reference proteome</keyword>
<dbReference type="PANTHER" id="PTHR23253">
    <property type="entry name" value="EUKARYOTIC TRANSLATION INITIATION FACTOR 4 GAMMA"/>
    <property type="match status" value="1"/>
</dbReference>
<evidence type="ECO:0000256" key="1">
    <source>
        <dbReference type="ARBA" id="ARBA00022845"/>
    </source>
</evidence>
<feature type="domain" description="MI" evidence="4">
    <location>
        <begin position="12"/>
        <end position="134"/>
    </location>
</feature>
<dbReference type="SUPFAM" id="SSF48371">
    <property type="entry name" value="ARM repeat"/>
    <property type="match status" value="2"/>
</dbReference>
<dbReference type="InterPro" id="IPR016024">
    <property type="entry name" value="ARM-type_fold"/>
</dbReference>
<dbReference type="PROSITE" id="PS51366">
    <property type="entry name" value="MI"/>
    <property type="match status" value="1"/>
</dbReference>
<dbReference type="GO" id="GO:0003729">
    <property type="term" value="F:mRNA binding"/>
    <property type="evidence" value="ECO:0007669"/>
    <property type="project" value="TreeGrafter"/>
</dbReference>
<dbReference type="Pfam" id="PF02847">
    <property type="entry name" value="MA3"/>
    <property type="match status" value="1"/>
</dbReference>
<name>A0A915J937_ROMCU</name>
<feature type="compositionally biased region" description="Low complexity" evidence="2">
    <location>
        <begin position="213"/>
        <end position="223"/>
    </location>
</feature>
<organism evidence="5 6">
    <name type="scientific">Romanomermis culicivorax</name>
    <name type="common">Nematode worm</name>
    <dbReference type="NCBI Taxonomy" id="13658"/>
    <lineage>
        <taxon>Eukaryota</taxon>
        <taxon>Metazoa</taxon>
        <taxon>Ecdysozoa</taxon>
        <taxon>Nematoda</taxon>
        <taxon>Enoplea</taxon>
        <taxon>Dorylaimia</taxon>
        <taxon>Mermithida</taxon>
        <taxon>Mermithoidea</taxon>
        <taxon>Mermithidae</taxon>
        <taxon>Romanomermis</taxon>
    </lineage>
</organism>
<sequence length="409" mass="47412">MKNIIDKVSEEKLKRYAIELFAEYASSNEYTEAKELVVERRSRFSKMVAYILEHIVEKKDEERLKFAELMSKLYNDSIVDKQMLTDGFSKFVELCIDCDLVGDVPLLWDYLAMIIAEISKSSSSRTLRLGDFYSSIKAAEHYKYKFFTKCLQKLAHLPVDRQKLAYGDFFTSGANYWSIFDFVDRSALFDDLKDKGISLPEFPPSAPPQNNPSDNTTNNSIVNSSNNELITKALQDTVLVEMERLIKSMNPVDGDILIQYIVENVKNRTLSEDYAHALARYLCSNVFKMMHSDGESREIEELFGPCLPVFTRFFTGNKPLEKILLNTLCEVYYENQCPKDSLTTIFELLSMENTLPRDAFLDWWSLEQQRNTYGMILRNSKLKTFVENLQRVRKSVGYKTLVKWQMTSV</sequence>
<dbReference type="PANTHER" id="PTHR23253:SF78">
    <property type="entry name" value="EUKARYOTIC TRANSLATION INITIATION FACTOR 4G1, ISOFORM B-RELATED"/>
    <property type="match status" value="1"/>
</dbReference>
<dbReference type="WBParaSite" id="nRc.2.0.1.t22979-RA">
    <property type="protein sequence ID" value="nRc.2.0.1.t22979-RA"/>
    <property type="gene ID" value="nRc.2.0.1.g22979"/>
</dbReference>
<dbReference type="InterPro" id="IPR003891">
    <property type="entry name" value="Initiation_fac_eIF4g_MI"/>
</dbReference>
<feature type="region of interest" description="Disordered" evidence="2">
    <location>
        <begin position="200"/>
        <end position="223"/>
    </location>
</feature>
<dbReference type="GO" id="GO:0003743">
    <property type="term" value="F:translation initiation factor activity"/>
    <property type="evidence" value="ECO:0007669"/>
    <property type="project" value="TreeGrafter"/>
</dbReference>
<feature type="domain" description="W2" evidence="3">
    <location>
        <begin position="224"/>
        <end position="409"/>
    </location>
</feature>
<feature type="compositionally biased region" description="Pro residues" evidence="2">
    <location>
        <begin position="201"/>
        <end position="210"/>
    </location>
</feature>
<keyword evidence="1" id="KW-0810">Translation regulation</keyword>
<dbReference type="PROSITE" id="PS51363">
    <property type="entry name" value="W2"/>
    <property type="match status" value="1"/>
</dbReference>
<evidence type="ECO:0000259" key="3">
    <source>
        <dbReference type="PROSITE" id="PS51363"/>
    </source>
</evidence>
<dbReference type="Proteomes" id="UP000887565">
    <property type="component" value="Unplaced"/>
</dbReference>
<evidence type="ECO:0000313" key="6">
    <source>
        <dbReference type="WBParaSite" id="nRc.2.0.1.t22979-RA"/>
    </source>
</evidence>
<accession>A0A915J937</accession>
<proteinExistence type="predicted"/>
<protein>
    <submittedName>
        <fullName evidence="6">Eukaryotic translation initiation factor 4 gamma</fullName>
    </submittedName>
</protein>
<reference evidence="6" key="1">
    <citation type="submission" date="2022-11" db="UniProtKB">
        <authorList>
            <consortium name="WormBaseParasite"/>
        </authorList>
    </citation>
    <scope>IDENTIFICATION</scope>
</reference>
<dbReference type="GO" id="GO:0016281">
    <property type="term" value="C:eukaryotic translation initiation factor 4F complex"/>
    <property type="evidence" value="ECO:0007669"/>
    <property type="project" value="TreeGrafter"/>
</dbReference>